<keyword evidence="2" id="KW-1185">Reference proteome</keyword>
<evidence type="ECO:0000313" key="1">
    <source>
        <dbReference type="EMBL" id="NUV77933.1"/>
    </source>
</evidence>
<organism evidence="1 2">
    <name type="scientific">Streptomyces fungicidicus</name>
    <dbReference type="NCBI Taxonomy" id="68203"/>
    <lineage>
        <taxon>Bacteria</taxon>
        <taxon>Bacillati</taxon>
        <taxon>Actinomycetota</taxon>
        <taxon>Actinomycetes</taxon>
        <taxon>Kitasatosporales</taxon>
        <taxon>Streptomycetaceae</taxon>
        <taxon>Streptomyces</taxon>
    </lineage>
</organism>
<reference evidence="1" key="1">
    <citation type="submission" date="2020-03" db="EMBL/GenBank/DDBJ databases">
        <title>Complete genome sequence of sixteen Streptomyces strains facilitates identification of candidate genes involved in plant growth-promotion in grain legumes and cereals.</title>
        <authorList>
            <person name="Gopalakrishnan S."/>
            <person name="Thakur V."/>
            <person name="Saxena R."/>
            <person name="Vadlamudi S."/>
            <person name="Purohit S."/>
            <person name="Kumar V."/>
            <person name="Rathore A."/>
            <person name="Chitikineni A."/>
            <person name="Varshney R.K."/>
        </authorList>
    </citation>
    <scope>NUCLEOTIDE SEQUENCE</scope>
    <source>
        <strain evidence="1">CAI-93</strain>
    </source>
</reference>
<comment type="caution">
    <text evidence="1">The sequence shown here is derived from an EMBL/GenBank/DDBJ whole genome shotgun (WGS) entry which is preliminary data.</text>
</comment>
<sequence>MIALRSLTDADAPAIRRVYSGATVTFLGRPAMTSQEAEDYVVRVREWAAADPVEQYILGVDTAGDLVGAVKLGRRPNGHGRVSYVLREDCWGRGYATKAVKELVVFAFTTAGLDYLGAKHHPGNPVSGRVLEKAGFIRLGIQNGMVEYRLTLA</sequence>
<dbReference type="EMBL" id="JAANNW010000035">
    <property type="protein sequence ID" value="NUV77933.1"/>
    <property type="molecule type" value="Genomic_DNA"/>
</dbReference>
<name>A0ACC7Y815_9ACTN</name>
<proteinExistence type="predicted"/>
<accession>A0ACC7Y815</accession>
<gene>
    <name evidence="1" type="ORF">G6W56_28260</name>
</gene>
<dbReference type="Proteomes" id="UP000556843">
    <property type="component" value="Unassembled WGS sequence"/>
</dbReference>
<evidence type="ECO:0000313" key="2">
    <source>
        <dbReference type="Proteomes" id="UP000556843"/>
    </source>
</evidence>
<protein>
    <submittedName>
        <fullName evidence="1">GNAT family N-acetyltransferase</fullName>
    </submittedName>
</protein>